<feature type="compositionally biased region" description="Basic and acidic residues" evidence="1">
    <location>
        <begin position="109"/>
        <end position="119"/>
    </location>
</feature>
<evidence type="ECO:0000313" key="3">
    <source>
        <dbReference type="Proteomes" id="UP001358417"/>
    </source>
</evidence>
<protein>
    <recommendedName>
        <fullName evidence="4">Ubiquitin smt3</fullName>
    </recommendedName>
</protein>
<organism evidence="2 3">
    <name type="scientific">Exophiala bonariae</name>
    <dbReference type="NCBI Taxonomy" id="1690606"/>
    <lineage>
        <taxon>Eukaryota</taxon>
        <taxon>Fungi</taxon>
        <taxon>Dikarya</taxon>
        <taxon>Ascomycota</taxon>
        <taxon>Pezizomycotina</taxon>
        <taxon>Eurotiomycetes</taxon>
        <taxon>Chaetothyriomycetidae</taxon>
        <taxon>Chaetothyriales</taxon>
        <taxon>Herpotrichiellaceae</taxon>
        <taxon>Exophiala</taxon>
    </lineage>
</organism>
<feature type="compositionally biased region" description="Acidic residues" evidence="1">
    <location>
        <begin position="26"/>
        <end position="42"/>
    </location>
</feature>
<sequence length="182" mass="20087">MSALHIDMPPRPKNLPAKKKQTVADSWEDEAEDITSPVDEDSNAQTPTDASDSSFNPNRRPDPALAPPPPTPISPEHNGGQAIDWSTARVLGGGRPTPYSPSNPSTPSDSDRERRRPEKSTATASRLIAAGLGMKVPKKTEEARQYEKAVRDQEIKRKNKEKEAQQREREADEKLKAAVWDS</sequence>
<feature type="compositionally biased region" description="Pro residues" evidence="1">
    <location>
        <begin position="64"/>
        <end position="73"/>
    </location>
</feature>
<reference evidence="2 3" key="1">
    <citation type="submission" date="2023-08" db="EMBL/GenBank/DDBJ databases">
        <title>Black Yeasts Isolated from many extreme environments.</title>
        <authorList>
            <person name="Coleine C."/>
            <person name="Stajich J.E."/>
            <person name="Selbmann L."/>
        </authorList>
    </citation>
    <scope>NUCLEOTIDE SEQUENCE [LARGE SCALE GENOMIC DNA]</scope>
    <source>
        <strain evidence="2 3">CCFEE 5792</strain>
    </source>
</reference>
<feature type="compositionally biased region" description="Polar residues" evidence="1">
    <location>
        <begin position="43"/>
        <end position="55"/>
    </location>
</feature>
<dbReference type="RefSeq" id="XP_064707494.1">
    <property type="nucleotide sequence ID" value="XM_064845236.1"/>
</dbReference>
<dbReference type="Proteomes" id="UP001358417">
    <property type="component" value="Unassembled WGS sequence"/>
</dbReference>
<gene>
    <name evidence="2" type="ORF">LTR84_001613</name>
</gene>
<evidence type="ECO:0000313" key="2">
    <source>
        <dbReference type="EMBL" id="KAK5054721.1"/>
    </source>
</evidence>
<feature type="compositionally biased region" description="Basic and acidic residues" evidence="1">
    <location>
        <begin position="138"/>
        <end position="176"/>
    </location>
</feature>
<feature type="compositionally biased region" description="Low complexity" evidence="1">
    <location>
        <begin position="96"/>
        <end position="108"/>
    </location>
</feature>
<accession>A0AAV9NFB5</accession>
<comment type="caution">
    <text evidence="2">The sequence shown here is derived from an EMBL/GenBank/DDBJ whole genome shotgun (WGS) entry which is preliminary data.</text>
</comment>
<proteinExistence type="predicted"/>
<evidence type="ECO:0000256" key="1">
    <source>
        <dbReference type="SAM" id="MobiDB-lite"/>
    </source>
</evidence>
<dbReference type="EMBL" id="JAVRRD010000010">
    <property type="protein sequence ID" value="KAK5054721.1"/>
    <property type="molecule type" value="Genomic_DNA"/>
</dbReference>
<evidence type="ECO:0008006" key="4">
    <source>
        <dbReference type="Google" id="ProtNLM"/>
    </source>
</evidence>
<dbReference type="AlphaFoldDB" id="A0AAV9NFB5"/>
<feature type="region of interest" description="Disordered" evidence="1">
    <location>
        <begin position="1"/>
        <end position="182"/>
    </location>
</feature>
<name>A0AAV9NFB5_9EURO</name>
<keyword evidence="3" id="KW-1185">Reference proteome</keyword>
<dbReference type="GeneID" id="89969833"/>